<reference evidence="1 2" key="1">
    <citation type="submission" date="2019-08" db="EMBL/GenBank/DDBJ databases">
        <title>Lewinella sp. strain SSH13 Genome sequencing and assembly.</title>
        <authorList>
            <person name="Kim I."/>
        </authorList>
    </citation>
    <scope>NUCLEOTIDE SEQUENCE [LARGE SCALE GENOMIC DNA]</scope>
    <source>
        <strain evidence="1 2">SSH13</strain>
    </source>
</reference>
<accession>A0A5C7FEZ5</accession>
<comment type="caution">
    <text evidence="1">The sequence shown here is derived from an EMBL/GenBank/DDBJ whole genome shotgun (WGS) entry which is preliminary data.</text>
</comment>
<dbReference type="RefSeq" id="WP_147930851.1">
    <property type="nucleotide sequence ID" value="NZ_VOXD01000015.1"/>
</dbReference>
<name>A0A5C7FEZ5_9BACT</name>
<dbReference type="OrthoDB" id="106887at2"/>
<dbReference type="AlphaFoldDB" id="A0A5C7FEZ5"/>
<dbReference type="Proteomes" id="UP000321907">
    <property type="component" value="Unassembled WGS sequence"/>
</dbReference>
<evidence type="ECO:0000313" key="1">
    <source>
        <dbReference type="EMBL" id="TXF89325.1"/>
    </source>
</evidence>
<proteinExistence type="predicted"/>
<protein>
    <submittedName>
        <fullName evidence="1">Uncharacterized protein</fullName>
    </submittedName>
</protein>
<sequence>MHYPEVLIPAPNYKLLRANEAPVAALSLLRWHDLPPEQFFDPVTELPAQEEYIEKFTKNTKDVSTSLLGNFCPEHYNYRLRIGDENRRNYLVFEGWSPGQTVAEPPTTAEFTHQAPLTLYTLLIEDVNDHRFPFDFQGERFHATLRVRHTPCRSNYWHFSVRVEDDAGADIGDRYPHDSNKKLNKRDKAILKTARQVLQNQVRAEVPAFTALPPAVYVEGAA</sequence>
<evidence type="ECO:0000313" key="2">
    <source>
        <dbReference type="Proteomes" id="UP000321907"/>
    </source>
</evidence>
<dbReference type="EMBL" id="VOXD01000015">
    <property type="protein sequence ID" value="TXF89325.1"/>
    <property type="molecule type" value="Genomic_DNA"/>
</dbReference>
<gene>
    <name evidence="1" type="ORF">FUA23_11310</name>
</gene>
<keyword evidence="2" id="KW-1185">Reference proteome</keyword>
<organism evidence="1 2">
    <name type="scientific">Neolewinella aurantiaca</name>
    <dbReference type="NCBI Taxonomy" id="2602767"/>
    <lineage>
        <taxon>Bacteria</taxon>
        <taxon>Pseudomonadati</taxon>
        <taxon>Bacteroidota</taxon>
        <taxon>Saprospiria</taxon>
        <taxon>Saprospirales</taxon>
        <taxon>Lewinellaceae</taxon>
        <taxon>Neolewinella</taxon>
    </lineage>
</organism>